<name>A0ABT9DZK6_9PROT</name>
<gene>
    <name evidence="2" type="ORF">Q7A36_13370</name>
</gene>
<evidence type="ECO:0000313" key="2">
    <source>
        <dbReference type="EMBL" id="MDO9709336.1"/>
    </source>
</evidence>
<dbReference type="RefSeq" id="WP_305104201.1">
    <property type="nucleotide sequence ID" value="NZ_JAUTWS010000011.1"/>
</dbReference>
<dbReference type="Proteomes" id="UP001243009">
    <property type="component" value="Unassembled WGS sequence"/>
</dbReference>
<keyword evidence="3" id="KW-1185">Reference proteome</keyword>
<reference evidence="2 3" key="1">
    <citation type="submission" date="2023-08" db="EMBL/GenBank/DDBJ databases">
        <title>The draft genome sequence of Paracraurococcus sp. LOR1-02.</title>
        <authorList>
            <person name="Kingkaew E."/>
            <person name="Tanasupawat S."/>
        </authorList>
    </citation>
    <scope>NUCLEOTIDE SEQUENCE [LARGE SCALE GENOMIC DNA]</scope>
    <source>
        <strain evidence="2 3">LOR1-02</strain>
    </source>
</reference>
<evidence type="ECO:0000256" key="1">
    <source>
        <dbReference type="SAM" id="Coils"/>
    </source>
</evidence>
<keyword evidence="1" id="KW-0175">Coiled coil</keyword>
<protein>
    <recommendedName>
        <fullName evidence="4">J domain-containing protein</fullName>
    </recommendedName>
</protein>
<feature type="coiled-coil region" evidence="1">
    <location>
        <begin position="59"/>
        <end position="86"/>
    </location>
</feature>
<proteinExistence type="predicted"/>
<comment type="caution">
    <text evidence="2">The sequence shown here is derived from an EMBL/GenBank/DDBJ whole genome shotgun (WGS) entry which is preliminary data.</text>
</comment>
<accession>A0ABT9DZK6</accession>
<sequence length="135" mass="15175">MVELLGVLLGAAVFALGVLAWRLLRWLRRSLGLLLGAAGPGHRLAALRGARLRASRALARHQAARIAALAAELERARRDLRLARAGPADDRFRRAKQAFAFHFHPDRLTCAEPERGIRTRIFQQFWGVLRRIERG</sequence>
<evidence type="ECO:0008006" key="4">
    <source>
        <dbReference type="Google" id="ProtNLM"/>
    </source>
</evidence>
<dbReference type="EMBL" id="JAUTWS010000011">
    <property type="protein sequence ID" value="MDO9709336.1"/>
    <property type="molecule type" value="Genomic_DNA"/>
</dbReference>
<organism evidence="2 3">
    <name type="scientific">Paracraurococcus lichenis</name>
    <dbReference type="NCBI Taxonomy" id="3064888"/>
    <lineage>
        <taxon>Bacteria</taxon>
        <taxon>Pseudomonadati</taxon>
        <taxon>Pseudomonadota</taxon>
        <taxon>Alphaproteobacteria</taxon>
        <taxon>Acetobacterales</taxon>
        <taxon>Roseomonadaceae</taxon>
        <taxon>Paracraurococcus</taxon>
    </lineage>
</organism>
<evidence type="ECO:0000313" key="3">
    <source>
        <dbReference type="Proteomes" id="UP001243009"/>
    </source>
</evidence>